<evidence type="ECO:0000256" key="7">
    <source>
        <dbReference type="ARBA" id="ARBA00023098"/>
    </source>
</evidence>
<dbReference type="Proteomes" id="UP000028945">
    <property type="component" value="Chromosome"/>
</dbReference>
<reference evidence="12 13" key="1">
    <citation type="journal article" date="2014" name="BMC Genomics">
        <title>A genomic perspective on a new bacterial genus and species from the Alcaligenaceae family, Basilea psittacipulmonis.</title>
        <authorList>
            <person name="Whiteson K.L."/>
            <person name="Hernandez D."/>
            <person name="Lazarevic V."/>
            <person name="Gaia N."/>
            <person name="Farinelli L."/>
            <person name="Francois P."/>
            <person name="Pilo P."/>
            <person name="Frey J."/>
            <person name="Schrenzel J."/>
        </authorList>
    </citation>
    <scope>NUCLEOTIDE SEQUENCE [LARGE SCALE GENOMIC DNA]</scope>
    <source>
        <strain evidence="12 13">DSM 24701</strain>
    </source>
</reference>
<feature type="binding site" evidence="10">
    <location>
        <position position="128"/>
    </location>
    <ligand>
        <name>substrate</name>
    </ligand>
</feature>
<comment type="caution">
    <text evidence="10">Lacks conserved residue(s) required for the propagation of feature annotation.</text>
</comment>
<feature type="binding site" evidence="10">
    <location>
        <begin position="85"/>
        <end position="86"/>
    </location>
    <ligand>
        <name>substrate</name>
    </ligand>
</feature>
<keyword evidence="8 10" id="KW-0472">Membrane</keyword>
<comment type="catalytic activity">
    <reaction evidence="10">
        <text>UDP-2-N,3-O-bis[(3R)-3-hydroxytetradecanoyl]-alpha-D-glucosamine + H2O = 2-N,3-O-bis[(3R)-3-hydroxytetradecanoyl]-alpha-D-glucosaminyl 1-phosphate + UMP + 2 H(+)</text>
        <dbReference type="Rhea" id="RHEA:25213"/>
        <dbReference type="ChEBI" id="CHEBI:15377"/>
        <dbReference type="ChEBI" id="CHEBI:15378"/>
        <dbReference type="ChEBI" id="CHEBI:57865"/>
        <dbReference type="ChEBI" id="CHEBI:57957"/>
        <dbReference type="ChEBI" id="CHEBI:78847"/>
        <dbReference type="EC" id="3.6.1.54"/>
    </reaction>
</comment>
<feature type="binding site" evidence="10">
    <location>
        <position position="48"/>
    </location>
    <ligand>
        <name>Mn(2+)</name>
        <dbReference type="ChEBI" id="CHEBI:29035"/>
        <label>2</label>
    </ligand>
</feature>
<dbReference type="GO" id="GO:0019897">
    <property type="term" value="C:extrinsic component of plasma membrane"/>
    <property type="evidence" value="ECO:0007669"/>
    <property type="project" value="UniProtKB-UniRule"/>
</dbReference>
<dbReference type="RefSeq" id="WP_038500018.1">
    <property type="nucleotide sequence ID" value="NZ_AFWK01000064.1"/>
</dbReference>
<dbReference type="NCBIfam" id="NF003743">
    <property type="entry name" value="PRK05340.1"/>
    <property type="match status" value="1"/>
</dbReference>
<dbReference type="EC" id="3.6.1.54" evidence="10"/>
<dbReference type="PANTHER" id="PTHR34990:SF1">
    <property type="entry name" value="UDP-2,3-DIACYLGLUCOSAMINE HYDROLASE"/>
    <property type="match status" value="1"/>
</dbReference>
<evidence type="ECO:0000256" key="8">
    <source>
        <dbReference type="ARBA" id="ARBA00023136"/>
    </source>
</evidence>
<keyword evidence="4 10" id="KW-0441">Lipid A biosynthesis</keyword>
<dbReference type="Pfam" id="PF00149">
    <property type="entry name" value="Metallophos"/>
    <property type="match status" value="1"/>
</dbReference>
<evidence type="ECO:0000313" key="12">
    <source>
        <dbReference type="EMBL" id="AIL32861.1"/>
    </source>
</evidence>
<evidence type="ECO:0000256" key="3">
    <source>
        <dbReference type="ARBA" id="ARBA00022519"/>
    </source>
</evidence>
<keyword evidence="2 10" id="KW-0444">Lipid biosynthesis</keyword>
<evidence type="ECO:0000256" key="5">
    <source>
        <dbReference type="ARBA" id="ARBA00022723"/>
    </source>
</evidence>
<evidence type="ECO:0000256" key="6">
    <source>
        <dbReference type="ARBA" id="ARBA00022801"/>
    </source>
</evidence>
<accession>A0A077DFE0</accession>
<dbReference type="EMBL" id="CP009238">
    <property type="protein sequence ID" value="AIL32861.1"/>
    <property type="molecule type" value="Genomic_DNA"/>
</dbReference>
<gene>
    <name evidence="10" type="primary">lpxH</name>
    <name evidence="12" type="ORF">IX83_05600</name>
</gene>
<evidence type="ECO:0000313" key="13">
    <source>
        <dbReference type="Proteomes" id="UP000028945"/>
    </source>
</evidence>
<feature type="binding site" evidence="10">
    <location>
        <position position="48"/>
    </location>
    <ligand>
        <name>Mn(2+)</name>
        <dbReference type="ChEBI" id="CHEBI:29035"/>
        <label>1</label>
    </ligand>
</feature>
<keyword evidence="6 10" id="KW-0378">Hydrolase</keyword>
<dbReference type="HOGENOM" id="CLU_074586_0_0_4"/>
<comment type="similarity">
    <text evidence="10">Belongs to the LpxH family.</text>
</comment>
<evidence type="ECO:0000256" key="2">
    <source>
        <dbReference type="ARBA" id="ARBA00022516"/>
    </source>
</evidence>
<dbReference type="KEGG" id="bpsi:IX83_05600"/>
<dbReference type="InterPro" id="IPR043461">
    <property type="entry name" value="LpxH-like"/>
</dbReference>
<feature type="binding site" evidence="10">
    <location>
        <position position="120"/>
    </location>
    <ligand>
        <name>Mn(2+)</name>
        <dbReference type="ChEBI" id="CHEBI:29035"/>
        <label>2</label>
    </ligand>
</feature>
<comment type="subcellular location">
    <subcellularLocation>
        <location evidence="10">Cell inner membrane</location>
        <topology evidence="10">Peripheral membrane protein</topology>
        <orientation evidence="10">Cytoplasmic side</orientation>
    </subcellularLocation>
</comment>
<dbReference type="InterPro" id="IPR004843">
    <property type="entry name" value="Calcineurin-like_PHP"/>
</dbReference>
<dbReference type="Gene3D" id="3.60.21.10">
    <property type="match status" value="1"/>
</dbReference>
<keyword evidence="3 10" id="KW-0997">Cell inner membrane</keyword>
<name>A0A077DFE0_9BURK</name>
<evidence type="ECO:0000259" key="11">
    <source>
        <dbReference type="Pfam" id="PF00149"/>
    </source>
</evidence>
<evidence type="ECO:0000256" key="10">
    <source>
        <dbReference type="HAMAP-Rule" id="MF_00575"/>
    </source>
</evidence>
<evidence type="ECO:0000256" key="4">
    <source>
        <dbReference type="ARBA" id="ARBA00022556"/>
    </source>
</evidence>
<feature type="binding site" evidence="10">
    <location>
        <position position="166"/>
    </location>
    <ligand>
        <name>substrate</name>
    </ligand>
</feature>
<feature type="binding site" evidence="10">
    <location>
        <position position="200"/>
    </location>
    <ligand>
        <name>substrate</name>
    </ligand>
</feature>
<dbReference type="OrthoDB" id="9783283at2"/>
<organism evidence="12 13">
    <name type="scientific">Basilea psittacipulmonis DSM 24701</name>
    <dbReference type="NCBI Taxonomy" id="1072685"/>
    <lineage>
        <taxon>Bacteria</taxon>
        <taxon>Pseudomonadati</taxon>
        <taxon>Pseudomonadota</taxon>
        <taxon>Betaproteobacteria</taxon>
        <taxon>Burkholderiales</taxon>
        <taxon>Alcaligenaceae</taxon>
        <taxon>Basilea</taxon>
    </lineage>
</organism>
<dbReference type="CDD" id="cd07398">
    <property type="entry name" value="MPP_YbbF-LpxH"/>
    <property type="match status" value="1"/>
</dbReference>
<protein>
    <recommendedName>
        <fullName evidence="10">UDP-2,3-diacylglucosamine hydrolase</fullName>
        <ecNumber evidence="10">3.6.1.54</ecNumber>
    </recommendedName>
    <alternativeName>
        <fullName evidence="10">UDP-2,3-diacylglucosamine diphosphatase</fullName>
    </alternativeName>
</protein>
<dbReference type="InterPro" id="IPR029052">
    <property type="entry name" value="Metallo-depent_PP-like"/>
</dbReference>
<feature type="binding site" evidence="10">
    <location>
        <position position="17"/>
    </location>
    <ligand>
        <name>Mn(2+)</name>
        <dbReference type="ChEBI" id="CHEBI:29035"/>
        <label>1</label>
    </ligand>
</feature>
<sequence>MKTFHLTGSIWIASDIHLGPNIPQTCQAFFEFLEKAYQQADHIILLGDIFDYWVGDDCPSYDLEKFHQARQASGHPAKLYLCRGNRDFLIGQRLANELDATLLDDTCFIENEGHTYLILHGDQLCTHDQAFMRFRAFTHRPWIQQIFLALPKSLRKWIGEFARKKSRQKPYIPQTADVHEETVKDLFNTYPHVTAMIHGHTHHPKQVLYLLNDRPYQRWVLHDWEKDKGFNRAGFIKIEKGKVQALTY</sequence>
<dbReference type="GO" id="GO:0005737">
    <property type="term" value="C:cytoplasm"/>
    <property type="evidence" value="ECO:0007669"/>
    <property type="project" value="InterPro"/>
</dbReference>
<evidence type="ECO:0000256" key="9">
    <source>
        <dbReference type="ARBA" id="ARBA00023211"/>
    </source>
</evidence>
<keyword evidence="9 10" id="KW-0464">Manganese</keyword>
<evidence type="ECO:0000256" key="1">
    <source>
        <dbReference type="ARBA" id="ARBA00022475"/>
    </source>
</evidence>
<dbReference type="GO" id="GO:0008758">
    <property type="term" value="F:UDP-2,3-diacylglucosamine hydrolase activity"/>
    <property type="evidence" value="ECO:0007669"/>
    <property type="project" value="UniProtKB-UniRule"/>
</dbReference>
<keyword evidence="5 10" id="KW-0479">Metal-binding</keyword>
<dbReference type="PANTHER" id="PTHR34990">
    <property type="entry name" value="UDP-2,3-DIACYLGLUCOSAMINE HYDROLASE-RELATED"/>
    <property type="match status" value="1"/>
</dbReference>
<feature type="binding site" evidence="10">
    <location>
        <position position="200"/>
    </location>
    <ligand>
        <name>Mn(2+)</name>
        <dbReference type="ChEBI" id="CHEBI:29035"/>
        <label>2</label>
    </ligand>
</feature>
<proteinExistence type="inferred from homology"/>
<comment type="function">
    <text evidence="10">Hydrolyzes the pyrophosphate bond of UDP-2,3-diacylglucosamine to yield 2,3-diacylglucosamine 1-phosphate (lipid X) and UMP by catalyzing the attack of water at the alpha-P atom. Involved in the biosynthesis of lipid A, a phosphorylated glycolipid that anchors the lipopolysaccharide to the outer membrane of the cell.</text>
</comment>
<comment type="cofactor">
    <cofactor evidence="10">
        <name>Mn(2+)</name>
        <dbReference type="ChEBI" id="CHEBI:29035"/>
    </cofactor>
    <text evidence="10">Binds 2 Mn(2+) ions per subunit in a binuclear metal center.</text>
</comment>
<feature type="binding site" evidence="10">
    <location>
        <position position="169"/>
    </location>
    <ligand>
        <name>substrate</name>
    </ligand>
</feature>
<dbReference type="SUPFAM" id="SSF56300">
    <property type="entry name" value="Metallo-dependent phosphatases"/>
    <property type="match status" value="1"/>
</dbReference>
<dbReference type="GO" id="GO:0009245">
    <property type="term" value="P:lipid A biosynthetic process"/>
    <property type="evidence" value="ECO:0007669"/>
    <property type="project" value="UniProtKB-UniRule"/>
</dbReference>
<dbReference type="AlphaFoldDB" id="A0A077DFE0"/>
<keyword evidence="7 10" id="KW-0443">Lipid metabolism</keyword>
<feature type="domain" description="Calcineurin-like phosphoesterase" evidence="11">
    <location>
        <begin position="9"/>
        <end position="204"/>
    </location>
</feature>
<feature type="binding site" evidence="10">
    <location>
        <position position="85"/>
    </location>
    <ligand>
        <name>Mn(2+)</name>
        <dbReference type="ChEBI" id="CHEBI:29035"/>
        <label>2</label>
    </ligand>
</feature>
<keyword evidence="1 10" id="KW-1003">Cell membrane</keyword>
<feature type="binding site" evidence="10">
    <location>
        <position position="202"/>
    </location>
    <ligand>
        <name>Mn(2+)</name>
        <dbReference type="ChEBI" id="CHEBI:29035"/>
        <label>1</label>
    </ligand>
</feature>
<keyword evidence="13" id="KW-1185">Reference proteome</keyword>
<comment type="pathway">
    <text evidence="10">Glycolipid biosynthesis; lipid IV(A) biosynthesis; lipid IV(A) from (3R)-3-hydroxytetradecanoyl-[acyl-carrier-protein] and UDP-N-acetyl-alpha-D-glucosamine: step 4/6.</text>
</comment>
<dbReference type="UniPathway" id="UPA00359">
    <property type="reaction ID" value="UER00480"/>
</dbReference>
<dbReference type="STRING" id="1072685.IX83_05600"/>
<dbReference type="HAMAP" id="MF_00575">
    <property type="entry name" value="LpxH"/>
    <property type="match status" value="1"/>
</dbReference>
<dbReference type="InterPro" id="IPR010138">
    <property type="entry name" value="UDP-diacylglucosamine_Hdrlase"/>
</dbReference>
<dbReference type="eggNOG" id="COG2908">
    <property type="taxonomic scope" value="Bacteria"/>
</dbReference>
<dbReference type="GO" id="GO:0030145">
    <property type="term" value="F:manganese ion binding"/>
    <property type="evidence" value="ECO:0007669"/>
    <property type="project" value="UniProtKB-UniRule"/>
</dbReference>
<feature type="binding site" evidence="10">
    <location>
        <position position="15"/>
    </location>
    <ligand>
        <name>Mn(2+)</name>
        <dbReference type="ChEBI" id="CHEBI:29035"/>
        <label>1</label>
    </ligand>
</feature>